<feature type="compositionally biased region" description="Low complexity" evidence="1">
    <location>
        <begin position="215"/>
        <end position="226"/>
    </location>
</feature>
<evidence type="ECO:0000313" key="3">
    <source>
        <dbReference type="Proteomes" id="UP001222325"/>
    </source>
</evidence>
<feature type="compositionally biased region" description="Acidic residues" evidence="1">
    <location>
        <begin position="297"/>
        <end position="308"/>
    </location>
</feature>
<protein>
    <submittedName>
        <fullName evidence="2">Uncharacterized protein</fullName>
    </submittedName>
</protein>
<keyword evidence="3" id="KW-1185">Reference proteome</keyword>
<feature type="compositionally biased region" description="Pro residues" evidence="1">
    <location>
        <begin position="166"/>
        <end position="180"/>
    </location>
</feature>
<feature type="compositionally biased region" description="Basic and acidic residues" evidence="1">
    <location>
        <begin position="65"/>
        <end position="75"/>
    </location>
</feature>
<evidence type="ECO:0000256" key="1">
    <source>
        <dbReference type="SAM" id="MobiDB-lite"/>
    </source>
</evidence>
<dbReference type="EMBL" id="JARJCN010000045">
    <property type="protein sequence ID" value="KAJ7082469.1"/>
    <property type="molecule type" value="Genomic_DNA"/>
</dbReference>
<feature type="compositionally biased region" description="Low complexity" evidence="1">
    <location>
        <begin position="90"/>
        <end position="124"/>
    </location>
</feature>
<organism evidence="2 3">
    <name type="scientific">Mycena belliarum</name>
    <dbReference type="NCBI Taxonomy" id="1033014"/>
    <lineage>
        <taxon>Eukaryota</taxon>
        <taxon>Fungi</taxon>
        <taxon>Dikarya</taxon>
        <taxon>Basidiomycota</taxon>
        <taxon>Agaricomycotina</taxon>
        <taxon>Agaricomycetes</taxon>
        <taxon>Agaricomycetidae</taxon>
        <taxon>Agaricales</taxon>
        <taxon>Marasmiineae</taxon>
        <taxon>Mycenaceae</taxon>
        <taxon>Mycena</taxon>
    </lineage>
</organism>
<accession>A0AAD6TX14</accession>
<dbReference type="AlphaFoldDB" id="A0AAD6TX14"/>
<reference evidence="2" key="1">
    <citation type="submission" date="2023-03" db="EMBL/GenBank/DDBJ databases">
        <title>Massive genome expansion in bonnet fungi (Mycena s.s.) driven by repeated elements and novel gene families across ecological guilds.</title>
        <authorList>
            <consortium name="Lawrence Berkeley National Laboratory"/>
            <person name="Harder C.B."/>
            <person name="Miyauchi S."/>
            <person name="Viragh M."/>
            <person name="Kuo A."/>
            <person name="Thoen E."/>
            <person name="Andreopoulos B."/>
            <person name="Lu D."/>
            <person name="Skrede I."/>
            <person name="Drula E."/>
            <person name="Henrissat B."/>
            <person name="Morin E."/>
            <person name="Kohler A."/>
            <person name="Barry K."/>
            <person name="LaButti K."/>
            <person name="Morin E."/>
            <person name="Salamov A."/>
            <person name="Lipzen A."/>
            <person name="Mereny Z."/>
            <person name="Hegedus B."/>
            <person name="Baldrian P."/>
            <person name="Stursova M."/>
            <person name="Weitz H."/>
            <person name="Taylor A."/>
            <person name="Grigoriev I.V."/>
            <person name="Nagy L.G."/>
            <person name="Martin F."/>
            <person name="Kauserud H."/>
        </authorList>
    </citation>
    <scope>NUCLEOTIDE SEQUENCE</scope>
    <source>
        <strain evidence="2">CBHHK173m</strain>
    </source>
</reference>
<dbReference type="Proteomes" id="UP001222325">
    <property type="component" value="Unassembled WGS sequence"/>
</dbReference>
<evidence type="ECO:0000313" key="2">
    <source>
        <dbReference type="EMBL" id="KAJ7082469.1"/>
    </source>
</evidence>
<gene>
    <name evidence="2" type="ORF">B0H15DRAFT_803280</name>
</gene>
<feature type="compositionally biased region" description="Basic and acidic residues" evidence="1">
    <location>
        <begin position="259"/>
        <end position="273"/>
    </location>
</feature>
<sequence>MRDVIAPKNLTAPQLTPHQLPARYSSPRSNHPQPNYSKSLLRPAPMSYRRKAYVAPDHTAAPSAADRHYALEDHPAIPSRLPKHLRLAGPSKTPSPASSSSSTPPLFASSSSSRSSGSHTSSQADPVSSPLRHLTTQRGRRFHPYPRFPFYDLTKMPPPAHKRRPPPPTHQPRRSPPPPYTEFSPYPTPAAGTSAHPYVDPMTVSGPHPRRHARSTSSSATGSTRAAADRSTRGSAPSDSHSDSRRPPPTPPTPSHPTQGDDRGAERHRDTDAGHASTPPDGDDGSHPGGDGGGGDDSADDDEPDYEGIGDEYAAAWLLPSLQNSGAASKHRQHDLTQSFNIILAHFRDRCAPCAVRGLPREHHPDTCPEAIGVSDKDEAYALWRNKAFYLEPGKWCTFCLMALGSGGGWHAKKFGRDCPNTQILKPALWTLLTNPQPAPHLSTSELIPAHLFLDPTPGLFALCHWLETPVAAHRGILNMHVVALWVFDRMNVHPIPASCRPLVTELVLRARAAPPPPLP</sequence>
<feature type="compositionally biased region" description="Polar residues" evidence="1">
    <location>
        <begin position="26"/>
        <end position="38"/>
    </location>
</feature>
<comment type="caution">
    <text evidence="2">The sequence shown here is derived from an EMBL/GenBank/DDBJ whole genome shotgun (WGS) entry which is preliminary data.</text>
</comment>
<feature type="region of interest" description="Disordered" evidence="1">
    <location>
        <begin position="1"/>
        <end position="308"/>
    </location>
</feature>
<feature type="compositionally biased region" description="Gly residues" evidence="1">
    <location>
        <begin position="287"/>
        <end position="296"/>
    </location>
</feature>
<proteinExistence type="predicted"/>
<name>A0AAD6TX14_9AGAR</name>